<dbReference type="Gene3D" id="1.10.3720.10">
    <property type="entry name" value="MetI-like"/>
    <property type="match status" value="1"/>
</dbReference>
<dbReference type="CDD" id="cd06261">
    <property type="entry name" value="TM_PBP2"/>
    <property type="match status" value="1"/>
</dbReference>
<evidence type="ECO:0000256" key="3">
    <source>
        <dbReference type="ARBA" id="ARBA00022692"/>
    </source>
</evidence>
<accession>A0A6N2RCH6</accession>
<dbReference type="InterPro" id="IPR035906">
    <property type="entry name" value="MetI-like_sf"/>
</dbReference>
<proteinExistence type="inferred from homology"/>
<feature type="transmembrane region" description="Helical" evidence="6">
    <location>
        <begin position="132"/>
        <end position="159"/>
    </location>
</feature>
<sequence length="210" mass="21984">MNWLTGSWALIGELTLTHLTIAVPAIIASVLIAVPIGAWAQRSKGVGGVVLSFLTVLYAVPSLPLLIVIPVLSGVALRSRVNMVVVLTIYGIAVLIRQCAEAFAAVPADVLESADALGMSRFRRFCTVELPLAVPVIVSGTRVVITSTVALVTIGAFIGVRSLGTLFTDGFQRGLTVEVLAGLVMTIALALLLDALAVGVGALMTPWRRK</sequence>
<feature type="transmembrane region" description="Helical" evidence="6">
    <location>
        <begin position="84"/>
        <end position="111"/>
    </location>
</feature>
<dbReference type="PANTHER" id="PTHR30177">
    <property type="entry name" value="GLYCINE BETAINE/L-PROLINE TRANSPORT SYSTEM PERMEASE PROTEIN PROW"/>
    <property type="match status" value="1"/>
</dbReference>
<feature type="transmembrane region" description="Helical" evidence="6">
    <location>
        <begin position="46"/>
        <end position="72"/>
    </location>
</feature>
<evidence type="ECO:0000256" key="2">
    <source>
        <dbReference type="ARBA" id="ARBA00022448"/>
    </source>
</evidence>
<dbReference type="Pfam" id="PF00528">
    <property type="entry name" value="BPD_transp_1"/>
    <property type="match status" value="1"/>
</dbReference>
<evidence type="ECO:0000256" key="6">
    <source>
        <dbReference type="RuleBase" id="RU363032"/>
    </source>
</evidence>
<dbReference type="PROSITE" id="PS50928">
    <property type="entry name" value="ABC_TM1"/>
    <property type="match status" value="1"/>
</dbReference>
<organism evidence="8">
    <name type="scientific">Schaalia odontolytica</name>
    <dbReference type="NCBI Taxonomy" id="1660"/>
    <lineage>
        <taxon>Bacteria</taxon>
        <taxon>Bacillati</taxon>
        <taxon>Actinomycetota</taxon>
        <taxon>Actinomycetes</taxon>
        <taxon>Actinomycetales</taxon>
        <taxon>Actinomycetaceae</taxon>
        <taxon>Schaalia</taxon>
    </lineage>
</organism>
<comment type="similarity">
    <text evidence="6">Belongs to the binding-protein-dependent transport system permease family.</text>
</comment>
<dbReference type="PANTHER" id="PTHR30177:SF4">
    <property type="entry name" value="OSMOPROTECTANT IMPORT PERMEASE PROTEIN OSMW"/>
    <property type="match status" value="1"/>
</dbReference>
<evidence type="ECO:0000256" key="1">
    <source>
        <dbReference type="ARBA" id="ARBA00004141"/>
    </source>
</evidence>
<feature type="transmembrane region" description="Helical" evidence="6">
    <location>
        <begin position="179"/>
        <end position="204"/>
    </location>
</feature>
<evidence type="ECO:0000259" key="7">
    <source>
        <dbReference type="PROSITE" id="PS50928"/>
    </source>
</evidence>
<keyword evidence="5 6" id="KW-0472">Membrane</keyword>
<dbReference type="GO" id="GO:0055085">
    <property type="term" value="P:transmembrane transport"/>
    <property type="evidence" value="ECO:0007669"/>
    <property type="project" value="InterPro"/>
</dbReference>
<dbReference type="GO" id="GO:0005886">
    <property type="term" value="C:plasma membrane"/>
    <property type="evidence" value="ECO:0007669"/>
    <property type="project" value="UniProtKB-SubCell"/>
</dbReference>
<name>A0A6N2RCH6_9ACTO</name>
<keyword evidence="3 6" id="KW-0812">Transmembrane</keyword>
<protein>
    <submittedName>
        <fullName evidence="8">Osmoprotectant uptake system permease protein YehY</fullName>
    </submittedName>
</protein>
<dbReference type="SUPFAM" id="SSF161098">
    <property type="entry name" value="MetI-like"/>
    <property type="match status" value="1"/>
</dbReference>
<comment type="subcellular location">
    <subcellularLocation>
        <location evidence="6">Cell membrane</location>
        <topology evidence="6">Multi-pass membrane protein</topology>
    </subcellularLocation>
    <subcellularLocation>
        <location evidence="1">Membrane</location>
        <topology evidence="1">Multi-pass membrane protein</topology>
    </subcellularLocation>
</comment>
<evidence type="ECO:0000256" key="4">
    <source>
        <dbReference type="ARBA" id="ARBA00022989"/>
    </source>
</evidence>
<keyword evidence="2 6" id="KW-0813">Transport</keyword>
<reference evidence="8" key="1">
    <citation type="submission" date="2019-11" db="EMBL/GenBank/DDBJ databases">
        <authorList>
            <person name="Feng L."/>
        </authorList>
    </citation>
    <scope>NUCLEOTIDE SEQUENCE</scope>
    <source>
        <strain evidence="8">AodontolyticusLFYP35</strain>
    </source>
</reference>
<keyword evidence="4 6" id="KW-1133">Transmembrane helix</keyword>
<dbReference type="InterPro" id="IPR051204">
    <property type="entry name" value="ABC_transp_perm/SBD"/>
</dbReference>
<evidence type="ECO:0000313" key="8">
    <source>
        <dbReference type="EMBL" id="VYS78803.1"/>
    </source>
</evidence>
<dbReference type="GO" id="GO:0031460">
    <property type="term" value="P:glycine betaine transport"/>
    <property type="evidence" value="ECO:0007669"/>
    <property type="project" value="TreeGrafter"/>
</dbReference>
<dbReference type="InterPro" id="IPR000515">
    <property type="entry name" value="MetI-like"/>
</dbReference>
<feature type="domain" description="ABC transmembrane type-1" evidence="7">
    <location>
        <begin position="15"/>
        <end position="197"/>
    </location>
</feature>
<dbReference type="AlphaFoldDB" id="A0A6N2RCH6"/>
<feature type="transmembrane region" description="Helical" evidence="6">
    <location>
        <begin position="20"/>
        <end position="39"/>
    </location>
</feature>
<gene>
    <name evidence="8" type="primary">yehY</name>
    <name evidence="8" type="ORF">AOLFYP35_00303</name>
</gene>
<dbReference type="EMBL" id="CACRSM010000002">
    <property type="protein sequence ID" value="VYS78803.1"/>
    <property type="molecule type" value="Genomic_DNA"/>
</dbReference>
<evidence type="ECO:0000256" key="5">
    <source>
        <dbReference type="ARBA" id="ARBA00023136"/>
    </source>
</evidence>